<accession>A0A5N6RJL1</accession>
<dbReference type="AlphaFoldDB" id="A0A5N6RJL1"/>
<proteinExistence type="inferred from homology"/>
<dbReference type="PANTHER" id="PTHR31374:SF269">
    <property type="entry name" value="AUXIN RESPONSIVE SAUR PROTEIN"/>
    <property type="match status" value="1"/>
</dbReference>
<organism evidence="2 3">
    <name type="scientific">Carpinus fangiana</name>
    <dbReference type="NCBI Taxonomy" id="176857"/>
    <lineage>
        <taxon>Eukaryota</taxon>
        <taxon>Viridiplantae</taxon>
        <taxon>Streptophyta</taxon>
        <taxon>Embryophyta</taxon>
        <taxon>Tracheophyta</taxon>
        <taxon>Spermatophyta</taxon>
        <taxon>Magnoliopsida</taxon>
        <taxon>eudicotyledons</taxon>
        <taxon>Gunneridae</taxon>
        <taxon>Pentapetalae</taxon>
        <taxon>rosids</taxon>
        <taxon>fabids</taxon>
        <taxon>Fagales</taxon>
        <taxon>Betulaceae</taxon>
        <taxon>Carpinus</taxon>
    </lineage>
</organism>
<dbReference type="OrthoDB" id="1624361at2759"/>
<dbReference type="InterPro" id="IPR003676">
    <property type="entry name" value="SAUR_fam"/>
</dbReference>
<dbReference type="Pfam" id="PF02519">
    <property type="entry name" value="Auxin_inducible"/>
    <property type="match status" value="1"/>
</dbReference>
<keyword evidence="3" id="KW-1185">Reference proteome</keyword>
<evidence type="ECO:0000313" key="2">
    <source>
        <dbReference type="EMBL" id="KAE8098449.1"/>
    </source>
</evidence>
<dbReference type="GO" id="GO:0009733">
    <property type="term" value="P:response to auxin"/>
    <property type="evidence" value="ECO:0007669"/>
    <property type="project" value="InterPro"/>
</dbReference>
<reference evidence="2 3" key="1">
    <citation type="submission" date="2019-06" db="EMBL/GenBank/DDBJ databases">
        <title>A chromosomal-level reference genome of Carpinus fangiana (Coryloideae, Betulaceae).</title>
        <authorList>
            <person name="Yang X."/>
            <person name="Wang Z."/>
            <person name="Zhang L."/>
            <person name="Hao G."/>
            <person name="Liu J."/>
            <person name="Yang Y."/>
        </authorList>
    </citation>
    <scope>NUCLEOTIDE SEQUENCE [LARGE SCALE GENOMIC DNA]</scope>
    <source>
        <strain evidence="2">Cfa_2016G</strain>
        <tissue evidence="2">Leaf</tissue>
    </source>
</reference>
<name>A0A5N6RJL1_9ROSI</name>
<comment type="similarity">
    <text evidence="1">Belongs to the ARG7 family.</text>
</comment>
<evidence type="ECO:0000313" key="3">
    <source>
        <dbReference type="Proteomes" id="UP000327013"/>
    </source>
</evidence>
<dbReference type="Proteomes" id="UP000327013">
    <property type="component" value="Chromosome 7"/>
</dbReference>
<sequence length="142" mass="16077">MAAPTEHSRCNICNIVKLKRIACVWRRFARGGEKKPPRDVPPGHLAVIVGEANRRFVIRADCLNHPVFRELLDQAYEEYGHKKSGPLAILCNEFHFQEIIRSLGGGLNMNKFSCHVAVEKLVLFSRRDSIPLLQGLARRSTC</sequence>
<protein>
    <submittedName>
        <fullName evidence="2">Uncharacterized protein</fullName>
    </submittedName>
</protein>
<gene>
    <name evidence="2" type="ORF">FH972_016513</name>
</gene>
<dbReference type="EMBL" id="CM017327">
    <property type="protein sequence ID" value="KAE8098449.1"/>
    <property type="molecule type" value="Genomic_DNA"/>
</dbReference>
<evidence type="ECO:0000256" key="1">
    <source>
        <dbReference type="ARBA" id="ARBA00006974"/>
    </source>
</evidence>
<dbReference type="PANTHER" id="PTHR31374">
    <property type="entry name" value="AUXIN-INDUCED PROTEIN-LIKE-RELATED"/>
    <property type="match status" value="1"/>
</dbReference>